<dbReference type="AlphaFoldDB" id="A0A2S5IU71"/>
<sequence>MLFASDLDRTLIYSANSMLLAGPDDAAPPMVVAEVYRGAPLSFMTRSAEAMLEDLAQRGQFVPVTTRTREQFERIRLPGRGRGYAISTNGAVLMKDGVPDAAWTASIRSRISRECVPLAEVFEQLTVENPVQGLVRARTAEDTFIYCLVERASLSPEYLADLTDWCGQRGWKVSLQGRKLYCVPVPVSKEAAVAEVRERMGVDTLITAGDSLLDAGMLEVADIAFRPAHGELHATGFERPHLTVTGARGILAGEEMVRSALEYARGSSRVAGHPGSRQG</sequence>
<dbReference type="Proteomes" id="UP000239297">
    <property type="component" value="Unassembled WGS sequence"/>
</dbReference>
<organism evidence="1 2">
    <name type="scientific">Arthrobacter pityocampae</name>
    <dbReference type="NCBI Taxonomy" id="547334"/>
    <lineage>
        <taxon>Bacteria</taxon>
        <taxon>Bacillati</taxon>
        <taxon>Actinomycetota</taxon>
        <taxon>Actinomycetes</taxon>
        <taxon>Micrococcales</taxon>
        <taxon>Micrococcaceae</taxon>
        <taxon>Arthrobacter</taxon>
    </lineage>
</organism>
<gene>
    <name evidence="1" type="ORF">C4K88_16515</name>
</gene>
<protein>
    <submittedName>
        <fullName evidence="1">HAD family hydrolase</fullName>
    </submittedName>
</protein>
<evidence type="ECO:0000313" key="1">
    <source>
        <dbReference type="EMBL" id="PPB48095.1"/>
    </source>
</evidence>
<dbReference type="OrthoDB" id="1666512at2"/>
<dbReference type="Gene3D" id="3.40.50.1000">
    <property type="entry name" value="HAD superfamily/HAD-like"/>
    <property type="match status" value="1"/>
</dbReference>
<comment type="caution">
    <text evidence="1">The sequence shown here is derived from an EMBL/GenBank/DDBJ whole genome shotgun (WGS) entry which is preliminary data.</text>
</comment>
<name>A0A2S5IU71_9MICC</name>
<proteinExistence type="predicted"/>
<reference evidence="1 2" key="1">
    <citation type="journal article" date="2014" name="Int. J. Syst. Evol. Microbiol.">
        <title>Arthrobacter pityocampae sp. nov., isolated from Thaumetopoea pityocampa (Lep., Thaumetopoeidae).</title>
        <authorList>
            <person name="Ince I.A."/>
            <person name="Demirbag Z."/>
            <person name="Kati H."/>
        </authorList>
    </citation>
    <scope>NUCLEOTIDE SEQUENCE [LARGE SCALE GENOMIC DNA]</scope>
    <source>
        <strain evidence="1 2">Tp2</strain>
    </source>
</reference>
<keyword evidence="2" id="KW-1185">Reference proteome</keyword>
<dbReference type="InterPro" id="IPR023214">
    <property type="entry name" value="HAD_sf"/>
</dbReference>
<dbReference type="GO" id="GO:0016787">
    <property type="term" value="F:hydrolase activity"/>
    <property type="evidence" value="ECO:0007669"/>
    <property type="project" value="UniProtKB-KW"/>
</dbReference>
<dbReference type="PIRSF" id="PIRSF030802">
    <property type="entry name" value="UCP030802"/>
    <property type="match status" value="1"/>
</dbReference>
<dbReference type="SUPFAM" id="SSF56784">
    <property type="entry name" value="HAD-like"/>
    <property type="match status" value="1"/>
</dbReference>
<accession>A0A2S5IU71</accession>
<dbReference type="InterPro" id="IPR036412">
    <property type="entry name" value="HAD-like_sf"/>
</dbReference>
<dbReference type="InterPro" id="IPR024197">
    <property type="entry name" value="TPP-like"/>
</dbReference>
<evidence type="ECO:0000313" key="2">
    <source>
        <dbReference type="Proteomes" id="UP000239297"/>
    </source>
</evidence>
<keyword evidence="1" id="KW-0378">Hydrolase</keyword>
<dbReference type="EMBL" id="PRKW01000007">
    <property type="protein sequence ID" value="PPB48095.1"/>
    <property type="molecule type" value="Genomic_DNA"/>
</dbReference>